<dbReference type="HOGENOM" id="CLU_2256405_0_0_1"/>
<name>R7SU04_DICSQ</name>
<organism evidence="2 3">
    <name type="scientific">Dichomitus squalens (strain LYAD-421)</name>
    <name type="common">Western red white-rot fungus</name>
    <dbReference type="NCBI Taxonomy" id="732165"/>
    <lineage>
        <taxon>Eukaryota</taxon>
        <taxon>Fungi</taxon>
        <taxon>Dikarya</taxon>
        <taxon>Basidiomycota</taxon>
        <taxon>Agaricomycotina</taxon>
        <taxon>Agaricomycetes</taxon>
        <taxon>Polyporales</taxon>
        <taxon>Polyporaceae</taxon>
        <taxon>Dichomitus</taxon>
    </lineage>
</organism>
<dbReference type="KEGG" id="dsq:DICSQDRAFT_156353"/>
<proteinExistence type="predicted"/>
<gene>
    <name evidence="2" type="ORF">DICSQDRAFT_156353</name>
</gene>
<protein>
    <submittedName>
        <fullName evidence="2">Uncharacterized protein</fullName>
    </submittedName>
</protein>
<evidence type="ECO:0000313" key="2">
    <source>
        <dbReference type="EMBL" id="EJF59205.1"/>
    </source>
</evidence>
<evidence type="ECO:0000256" key="1">
    <source>
        <dbReference type="SAM" id="MobiDB-lite"/>
    </source>
</evidence>
<feature type="region of interest" description="Disordered" evidence="1">
    <location>
        <begin position="14"/>
        <end position="104"/>
    </location>
</feature>
<dbReference type="Proteomes" id="UP000053319">
    <property type="component" value="Unassembled WGS sequence"/>
</dbReference>
<evidence type="ECO:0000313" key="3">
    <source>
        <dbReference type="Proteomes" id="UP000053319"/>
    </source>
</evidence>
<reference evidence="2 3" key="1">
    <citation type="journal article" date="2012" name="Science">
        <title>The Paleozoic origin of enzymatic lignin decomposition reconstructed from 31 fungal genomes.</title>
        <authorList>
            <person name="Floudas D."/>
            <person name="Binder M."/>
            <person name="Riley R."/>
            <person name="Barry K."/>
            <person name="Blanchette R.A."/>
            <person name="Henrissat B."/>
            <person name="Martinez A.T."/>
            <person name="Otillar R."/>
            <person name="Spatafora J.W."/>
            <person name="Yadav J.S."/>
            <person name="Aerts A."/>
            <person name="Benoit I."/>
            <person name="Boyd A."/>
            <person name="Carlson A."/>
            <person name="Copeland A."/>
            <person name="Coutinho P.M."/>
            <person name="de Vries R.P."/>
            <person name="Ferreira P."/>
            <person name="Findley K."/>
            <person name="Foster B."/>
            <person name="Gaskell J."/>
            <person name="Glotzer D."/>
            <person name="Gorecki P."/>
            <person name="Heitman J."/>
            <person name="Hesse C."/>
            <person name="Hori C."/>
            <person name="Igarashi K."/>
            <person name="Jurgens J.A."/>
            <person name="Kallen N."/>
            <person name="Kersten P."/>
            <person name="Kohler A."/>
            <person name="Kuees U."/>
            <person name="Kumar T.K.A."/>
            <person name="Kuo A."/>
            <person name="LaButti K."/>
            <person name="Larrondo L.F."/>
            <person name="Lindquist E."/>
            <person name="Ling A."/>
            <person name="Lombard V."/>
            <person name="Lucas S."/>
            <person name="Lundell T."/>
            <person name="Martin R."/>
            <person name="McLaughlin D.J."/>
            <person name="Morgenstern I."/>
            <person name="Morin E."/>
            <person name="Murat C."/>
            <person name="Nagy L.G."/>
            <person name="Nolan M."/>
            <person name="Ohm R.A."/>
            <person name="Patyshakuliyeva A."/>
            <person name="Rokas A."/>
            <person name="Ruiz-Duenas F.J."/>
            <person name="Sabat G."/>
            <person name="Salamov A."/>
            <person name="Samejima M."/>
            <person name="Schmutz J."/>
            <person name="Slot J.C."/>
            <person name="St John F."/>
            <person name="Stenlid J."/>
            <person name="Sun H."/>
            <person name="Sun S."/>
            <person name="Syed K."/>
            <person name="Tsang A."/>
            <person name="Wiebenga A."/>
            <person name="Young D."/>
            <person name="Pisabarro A."/>
            <person name="Eastwood D.C."/>
            <person name="Martin F."/>
            <person name="Cullen D."/>
            <person name="Grigoriev I.V."/>
            <person name="Hibbett D.S."/>
        </authorList>
    </citation>
    <scope>NUCLEOTIDE SEQUENCE [LARGE SCALE GENOMIC DNA]</scope>
    <source>
        <strain evidence="2 3">LYAD-421 SS1</strain>
    </source>
</reference>
<dbReference type="EMBL" id="JH719426">
    <property type="protein sequence ID" value="EJF59205.1"/>
    <property type="molecule type" value="Genomic_DNA"/>
</dbReference>
<feature type="compositionally biased region" description="Basic and acidic residues" evidence="1">
    <location>
        <begin position="56"/>
        <end position="82"/>
    </location>
</feature>
<feature type="non-terminal residue" evidence="2">
    <location>
        <position position="104"/>
    </location>
</feature>
<dbReference type="AlphaFoldDB" id="R7SU04"/>
<dbReference type="GeneID" id="18837614"/>
<accession>R7SU04</accession>
<dbReference type="RefSeq" id="XP_007367989.1">
    <property type="nucleotide sequence ID" value="XM_007367927.1"/>
</dbReference>
<sequence length="104" mass="11579">MSCKHTIDGCAAAHTAHGHGRADSSTIVARDDRPLGSRLRRLLPSGRRWHAPRCPPVRDRDPDVASKPRRRCTERTGRRRPGESSSQLMSLASPPAIERSREHV</sequence>